<comment type="catalytic activity">
    <reaction evidence="1">
        <text>a uridine in RNA = a pseudouridine in RNA</text>
        <dbReference type="Rhea" id="RHEA:48348"/>
        <dbReference type="Rhea" id="RHEA-COMP:12068"/>
        <dbReference type="Rhea" id="RHEA-COMP:12069"/>
        <dbReference type="ChEBI" id="CHEBI:65314"/>
        <dbReference type="ChEBI" id="CHEBI:65315"/>
    </reaction>
</comment>
<evidence type="ECO:0000259" key="8">
    <source>
        <dbReference type="SMART" id="SM00363"/>
    </source>
</evidence>
<dbReference type="PROSITE" id="PS50889">
    <property type="entry name" value="S4"/>
    <property type="match status" value="1"/>
</dbReference>
<evidence type="ECO:0000256" key="6">
    <source>
        <dbReference type="RuleBase" id="RU003887"/>
    </source>
</evidence>
<dbReference type="GO" id="GO:0003723">
    <property type="term" value="F:RNA binding"/>
    <property type="evidence" value="ECO:0007669"/>
    <property type="project" value="UniProtKB-KW"/>
</dbReference>
<feature type="compositionally biased region" description="Basic and acidic residues" evidence="7">
    <location>
        <begin position="443"/>
        <end position="478"/>
    </location>
</feature>
<proteinExistence type="inferred from homology"/>
<protein>
    <recommendedName>
        <fullName evidence="6">Pseudouridine synthase</fullName>
        <ecNumber evidence="6">5.4.99.-</ecNumber>
    </recommendedName>
</protein>
<accession>A0A2T4YRL8</accession>
<keyword evidence="4 6" id="KW-0413">Isomerase</keyword>
<dbReference type="InterPro" id="IPR042092">
    <property type="entry name" value="PsdUridine_s_RsuA/RluB/E/F_cat"/>
</dbReference>
<evidence type="ECO:0000313" key="10">
    <source>
        <dbReference type="Proteomes" id="UP000240996"/>
    </source>
</evidence>
<dbReference type="InterPro" id="IPR050343">
    <property type="entry name" value="RsuA_PseudoU_synthase"/>
</dbReference>
<evidence type="ECO:0000256" key="7">
    <source>
        <dbReference type="SAM" id="MobiDB-lite"/>
    </source>
</evidence>
<dbReference type="InterPro" id="IPR002942">
    <property type="entry name" value="S4_RNA-bd"/>
</dbReference>
<dbReference type="PANTHER" id="PTHR47683:SF3">
    <property type="entry name" value="RIBOSOMAL LARGE SUBUNIT PSEUDOURIDINE SYNTHASE B"/>
    <property type="match status" value="1"/>
</dbReference>
<dbReference type="InterPro" id="IPR000748">
    <property type="entry name" value="PsdUridine_synth_RsuA/RluB/E/F"/>
</dbReference>
<dbReference type="AlphaFoldDB" id="A0A2T4YRL8"/>
<feature type="compositionally biased region" description="Low complexity" evidence="7">
    <location>
        <begin position="298"/>
        <end position="338"/>
    </location>
</feature>
<dbReference type="RefSeq" id="WP_244180647.1">
    <property type="nucleotide sequence ID" value="NZ_PZZN01000002.1"/>
</dbReference>
<dbReference type="Gene3D" id="3.10.290.10">
    <property type="entry name" value="RNA-binding S4 domain"/>
    <property type="match status" value="1"/>
</dbReference>
<dbReference type="Proteomes" id="UP000240996">
    <property type="component" value="Unassembled WGS sequence"/>
</dbReference>
<dbReference type="InterPro" id="IPR020094">
    <property type="entry name" value="TruA/RsuA/RluB/E/F_N"/>
</dbReference>
<dbReference type="Pfam" id="PF01479">
    <property type="entry name" value="S4"/>
    <property type="match status" value="1"/>
</dbReference>
<evidence type="ECO:0000256" key="5">
    <source>
        <dbReference type="PROSITE-ProRule" id="PRU00182"/>
    </source>
</evidence>
<feature type="region of interest" description="Disordered" evidence="7">
    <location>
        <begin position="266"/>
        <end position="529"/>
    </location>
</feature>
<dbReference type="InterPro" id="IPR006145">
    <property type="entry name" value="PsdUridine_synth_RsuA/RluA"/>
</dbReference>
<dbReference type="Gene3D" id="3.30.70.1560">
    <property type="entry name" value="Alpha-L RNA-binding motif"/>
    <property type="match status" value="1"/>
</dbReference>
<dbReference type="Gene3D" id="3.30.70.580">
    <property type="entry name" value="Pseudouridine synthase I, catalytic domain, N-terminal subdomain"/>
    <property type="match status" value="1"/>
</dbReference>
<dbReference type="InterPro" id="IPR036986">
    <property type="entry name" value="S4_RNA-bd_sf"/>
</dbReference>
<gene>
    <name evidence="9" type="ORF">C8J24_2407</name>
</gene>
<feature type="domain" description="RNA-binding S4" evidence="8">
    <location>
        <begin position="29"/>
        <end position="87"/>
    </location>
</feature>
<dbReference type="SUPFAM" id="SSF55120">
    <property type="entry name" value="Pseudouridine synthase"/>
    <property type="match status" value="1"/>
</dbReference>
<comment type="caution">
    <text evidence="9">The sequence shown here is derived from an EMBL/GenBank/DDBJ whole genome shotgun (WGS) entry which is preliminary data.</text>
</comment>
<organism evidence="9 10">
    <name type="scientific">Sphingomonas aerolata</name>
    <dbReference type="NCBI Taxonomy" id="185951"/>
    <lineage>
        <taxon>Bacteria</taxon>
        <taxon>Pseudomonadati</taxon>
        <taxon>Pseudomonadota</taxon>
        <taxon>Alphaproteobacteria</taxon>
        <taxon>Sphingomonadales</taxon>
        <taxon>Sphingomonadaceae</taxon>
        <taxon>Sphingomonas</taxon>
    </lineage>
</organism>
<dbReference type="CDD" id="cd00165">
    <property type="entry name" value="S4"/>
    <property type="match status" value="1"/>
</dbReference>
<dbReference type="PROSITE" id="PS01149">
    <property type="entry name" value="PSI_RSU"/>
    <property type="match status" value="1"/>
</dbReference>
<comment type="similarity">
    <text evidence="2 6">Belongs to the pseudouridine synthase RsuA family.</text>
</comment>
<dbReference type="EC" id="5.4.99.-" evidence="6"/>
<feature type="compositionally biased region" description="Basic and acidic residues" evidence="7">
    <location>
        <begin position="396"/>
        <end position="406"/>
    </location>
</feature>
<keyword evidence="10" id="KW-1185">Reference proteome</keyword>
<evidence type="ECO:0000256" key="1">
    <source>
        <dbReference type="ARBA" id="ARBA00000073"/>
    </source>
</evidence>
<sequence>MTTSKDDNPTASPSNDAPATAPAAPIKGDRIAKLLARAGVASRRDIERMIAEGRVALNGSTLDTPATILRNLAGVTVDGDPVEAPSAARLFLYHKPTGLLVTERDPAGRTTIYDRLPRELPRLVPVGRLDLNTEGLLLMTTDGGLKRQLELPATGVERAYRARAYGNITQPQLEELIEGIEIEGVRYGSINANIERRTGANVWIEMILTEGKNREVRRVLEHLGLQVSRLIRTRYGPFVLGDLAPGQIGEVLQHDVVAFQKELARGKPEGPGARPNIGISASAGAGAGIGAKSPQRGANAPRPAPSARPATAAPRQPARNPYAAPASSGFSSGAPPVDRAARPARPARPERIRPTAAMVRGDVTDPWAKPDARGGNRAAATHHAQPTGAGTGRPTYRQERADRGEELSTSPKIKHFRAAKPPRDRAAPTRVGGGGSGATTAPRRPDSPQRQDQRQDQQRGFRPQADDSRMRTGLDKRAARSAAGRPGADPRPPRDAAPRPERGSRPPAPGKGPSGGRGHPPRAPRGGKR</sequence>
<evidence type="ECO:0000256" key="4">
    <source>
        <dbReference type="ARBA" id="ARBA00023235"/>
    </source>
</evidence>
<dbReference type="SUPFAM" id="SSF55174">
    <property type="entry name" value="Alpha-L RNA-binding motif"/>
    <property type="match status" value="1"/>
</dbReference>
<dbReference type="InterPro" id="IPR018496">
    <property type="entry name" value="PsdUridine_synth_RsuA/RluB_CS"/>
</dbReference>
<name>A0A2T4YRL8_9SPHN</name>
<evidence type="ECO:0000313" key="9">
    <source>
        <dbReference type="EMBL" id="PTM46167.1"/>
    </source>
</evidence>
<dbReference type="EMBL" id="PZZN01000002">
    <property type="protein sequence ID" value="PTM46167.1"/>
    <property type="molecule type" value="Genomic_DNA"/>
</dbReference>
<dbReference type="InterPro" id="IPR020103">
    <property type="entry name" value="PsdUridine_synth_cat_dom_sf"/>
</dbReference>
<dbReference type="GO" id="GO:0120159">
    <property type="term" value="F:rRNA pseudouridine synthase activity"/>
    <property type="evidence" value="ECO:0007669"/>
    <property type="project" value="UniProtKB-ARBA"/>
</dbReference>
<dbReference type="NCBIfam" id="TIGR00093">
    <property type="entry name" value="pseudouridine synthase"/>
    <property type="match status" value="1"/>
</dbReference>
<reference evidence="9 10" key="1">
    <citation type="submission" date="2018-04" db="EMBL/GenBank/DDBJ databases">
        <title>Genomic Encyclopedia of Type Strains, Phase III (KMG-III): the genomes of soil and plant-associated and newly described type strains.</title>
        <authorList>
            <person name="Whitman W."/>
        </authorList>
    </citation>
    <scope>NUCLEOTIDE SEQUENCE [LARGE SCALE GENOMIC DNA]</scope>
    <source>
        <strain evidence="9 10">NW12</strain>
    </source>
</reference>
<dbReference type="SMART" id="SM00363">
    <property type="entry name" value="S4"/>
    <property type="match status" value="1"/>
</dbReference>
<keyword evidence="3 5" id="KW-0694">RNA-binding</keyword>
<feature type="region of interest" description="Disordered" evidence="7">
    <location>
        <begin position="1"/>
        <end position="24"/>
    </location>
</feature>
<dbReference type="Pfam" id="PF00849">
    <property type="entry name" value="PseudoU_synth_2"/>
    <property type="match status" value="1"/>
</dbReference>
<dbReference type="GO" id="GO:0000455">
    <property type="term" value="P:enzyme-directed rRNA pseudouridine synthesis"/>
    <property type="evidence" value="ECO:0007669"/>
    <property type="project" value="UniProtKB-ARBA"/>
</dbReference>
<feature type="compositionally biased region" description="Basic residues" evidence="7">
    <location>
        <begin position="519"/>
        <end position="529"/>
    </location>
</feature>
<evidence type="ECO:0000256" key="3">
    <source>
        <dbReference type="ARBA" id="ARBA00022884"/>
    </source>
</evidence>
<evidence type="ECO:0000256" key="2">
    <source>
        <dbReference type="ARBA" id="ARBA00008348"/>
    </source>
</evidence>
<dbReference type="PANTHER" id="PTHR47683">
    <property type="entry name" value="PSEUDOURIDINE SYNTHASE FAMILY PROTEIN-RELATED"/>
    <property type="match status" value="1"/>
</dbReference>
<feature type="compositionally biased region" description="Basic and acidic residues" evidence="7">
    <location>
        <begin position="491"/>
        <end position="504"/>
    </location>
</feature>